<organism evidence="1 2">
    <name type="scientific">Hibiscus sabdariffa</name>
    <name type="common">roselle</name>
    <dbReference type="NCBI Taxonomy" id="183260"/>
    <lineage>
        <taxon>Eukaryota</taxon>
        <taxon>Viridiplantae</taxon>
        <taxon>Streptophyta</taxon>
        <taxon>Embryophyta</taxon>
        <taxon>Tracheophyta</taxon>
        <taxon>Spermatophyta</taxon>
        <taxon>Magnoliopsida</taxon>
        <taxon>eudicotyledons</taxon>
        <taxon>Gunneridae</taxon>
        <taxon>Pentapetalae</taxon>
        <taxon>rosids</taxon>
        <taxon>malvids</taxon>
        <taxon>Malvales</taxon>
        <taxon>Malvaceae</taxon>
        <taxon>Malvoideae</taxon>
        <taxon>Hibiscus</taxon>
    </lineage>
</organism>
<sequence length="252" mass="28265">MEQARLDCYSFRINCQCFIFFYASALINCLSRMTKGMSQQRQRVLPRQVSRLVPRLRQSVLLFYWLIPKSCNCFSCLYTISLGGKAATSLLPLSQEYFPHKANCCCIFLAAETLLLPIPRIGSADHLGPWFDALLIQWCLEKYADHIALPVVFSLPAEASEYLSLIPKSNNLLSYLYTISLGDDYGYLKGKIPRLSFGLQLDTLYAHECLEKYSDHFALHVVFSSPASAGVHSAALVDSGSLIRSCISTTHV</sequence>
<reference evidence="1 2" key="1">
    <citation type="journal article" date="2024" name="G3 (Bethesda)">
        <title>Genome assembly of Hibiscus sabdariffa L. provides insights into metabolisms of medicinal natural products.</title>
        <authorList>
            <person name="Kim T."/>
        </authorList>
    </citation>
    <scope>NUCLEOTIDE SEQUENCE [LARGE SCALE GENOMIC DNA]</scope>
    <source>
        <strain evidence="1">TK-2024</strain>
        <tissue evidence="1">Old leaves</tissue>
    </source>
</reference>
<protein>
    <submittedName>
        <fullName evidence="1">Uncharacterized protein</fullName>
    </submittedName>
</protein>
<gene>
    <name evidence="1" type="ORF">V6N12_028883</name>
</gene>
<accession>A0ABR2F783</accession>
<keyword evidence="2" id="KW-1185">Reference proteome</keyword>
<evidence type="ECO:0000313" key="1">
    <source>
        <dbReference type="EMBL" id="KAK8572843.1"/>
    </source>
</evidence>
<proteinExistence type="predicted"/>
<comment type="caution">
    <text evidence="1">The sequence shown here is derived from an EMBL/GenBank/DDBJ whole genome shotgun (WGS) entry which is preliminary data.</text>
</comment>
<dbReference type="Proteomes" id="UP001472677">
    <property type="component" value="Unassembled WGS sequence"/>
</dbReference>
<evidence type="ECO:0000313" key="2">
    <source>
        <dbReference type="Proteomes" id="UP001472677"/>
    </source>
</evidence>
<name>A0ABR2F783_9ROSI</name>
<dbReference type="EMBL" id="JBBPBM010000008">
    <property type="protein sequence ID" value="KAK8572843.1"/>
    <property type="molecule type" value="Genomic_DNA"/>
</dbReference>